<dbReference type="Gene3D" id="1.10.10.1400">
    <property type="entry name" value="Terminase, small subunit, N-terminal DNA-binding domain, HTH motif"/>
    <property type="match status" value="1"/>
</dbReference>
<dbReference type="PANTHER" id="PTHR41328">
    <property type="entry name" value="TERMINASE SMALL SUBUNIT-RELATED"/>
    <property type="match status" value="1"/>
</dbReference>
<sequence>MALTAKQKKFAEEYIVDLNATQAAIRSGYSEKTAKSIGQENLTKPDLQEYIQHLMDERSKRTEITADMVLERWWNIATADPNELVHLRRLNCRFCHGINNEFQWVDEEEYEERVKYAENEAMAESLEKNVTVAPKIPSKEGGFGFNKLADPNPECPHCLGEGKADLHMEDTKKLRGGARLLYAGIKQTQAGIEIKMHDQAKALENVARHLGMFKDRTEVDLKVSKKLEEFFS</sequence>
<dbReference type="InterPro" id="IPR038713">
    <property type="entry name" value="Terminase_Gp1_N_sf"/>
</dbReference>
<reference evidence="4" key="1">
    <citation type="journal article" date="2019" name="Int. J. Syst. Evol. Microbiol.">
        <title>The Global Catalogue of Microorganisms (GCM) 10K type strain sequencing project: providing services to taxonomists for standard genome sequencing and annotation.</title>
        <authorList>
            <consortium name="The Broad Institute Genomics Platform"/>
            <consortium name="The Broad Institute Genome Sequencing Center for Infectious Disease"/>
            <person name="Wu L."/>
            <person name="Ma J."/>
        </authorList>
    </citation>
    <scope>NUCLEOTIDE SEQUENCE [LARGE SCALE GENOMIC DNA]</scope>
    <source>
        <strain evidence="4">CCUG 53519</strain>
    </source>
</reference>
<dbReference type="Proteomes" id="UP001597169">
    <property type="component" value="Unassembled WGS sequence"/>
</dbReference>
<dbReference type="InterPro" id="IPR005335">
    <property type="entry name" value="Terminase_ssu"/>
</dbReference>
<evidence type="ECO:0000256" key="2">
    <source>
        <dbReference type="ARBA" id="ARBA00023219"/>
    </source>
</evidence>
<proteinExistence type="predicted"/>
<comment type="caution">
    <text evidence="3">The sequence shown here is derived from an EMBL/GenBank/DDBJ whole genome shotgun (WGS) entry which is preliminary data.</text>
</comment>
<dbReference type="RefSeq" id="WP_251584933.1">
    <property type="nucleotide sequence ID" value="NZ_JBHTKX010000001.1"/>
</dbReference>
<keyword evidence="4" id="KW-1185">Reference proteome</keyword>
<dbReference type="InterPro" id="IPR052404">
    <property type="entry name" value="SPP1-like_terminase"/>
</dbReference>
<gene>
    <name evidence="3" type="ORF">ACFQ3J_00340</name>
</gene>
<keyword evidence="2" id="KW-0231">Viral genome packaging</keyword>
<organism evidence="3 4">
    <name type="scientific">Paenibacillus provencensis</name>
    <dbReference type="NCBI Taxonomy" id="441151"/>
    <lineage>
        <taxon>Bacteria</taxon>
        <taxon>Bacillati</taxon>
        <taxon>Bacillota</taxon>
        <taxon>Bacilli</taxon>
        <taxon>Bacillales</taxon>
        <taxon>Paenibacillaceae</taxon>
        <taxon>Paenibacillus</taxon>
    </lineage>
</organism>
<accession>A0ABW3PMV7</accession>
<keyword evidence="1" id="KW-1188">Viral release from host cell</keyword>
<evidence type="ECO:0000313" key="4">
    <source>
        <dbReference type="Proteomes" id="UP001597169"/>
    </source>
</evidence>
<evidence type="ECO:0000313" key="3">
    <source>
        <dbReference type="EMBL" id="MFD1126622.1"/>
    </source>
</evidence>
<evidence type="ECO:0000256" key="1">
    <source>
        <dbReference type="ARBA" id="ARBA00022612"/>
    </source>
</evidence>
<dbReference type="EMBL" id="JBHTKX010000001">
    <property type="protein sequence ID" value="MFD1126622.1"/>
    <property type="molecule type" value="Genomic_DNA"/>
</dbReference>
<name>A0ABW3PMV7_9BACL</name>
<dbReference type="Pfam" id="PF03592">
    <property type="entry name" value="Terminase_2"/>
    <property type="match status" value="1"/>
</dbReference>
<dbReference type="PANTHER" id="PTHR41328:SF2">
    <property type="entry name" value="TERMINASE SMALL SUBUNIT"/>
    <property type="match status" value="1"/>
</dbReference>
<protein>
    <submittedName>
        <fullName evidence="3">Terminase small subunit</fullName>
    </submittedName>
</protein>